<dbReference type="Proteomes" id="UP000092993">
    <property type="component" value="Unassembled WGS sequence"/>
</dbReference>
<feature type="compositionally biased region" description="Basic and acidic residues" evidence="1">
    <location>
        <begin position="363"/>
        <end position="383"/>
    </location>
</feature>
<dbReference type="STRING" id="5627.A0A1C7MA14"/>
<feature type="region of interest" description="Disordered" evidence="1">
    <location>
        <begin position="123"/>
        <end position="145"/>
    </location>
</feature>
<accession>A0A1C7MA14</accession>
<gene>
    <name evidence="2" type="ORF">A0H81_06217</name>
</gene>
<reference evidence="2 3" key="1">
    <citation type="submission" date="2016-03" db="EMBL/GenBank/DDBJ databases">
        <title>Whole genome sequencing of Grifola frondosa 9006-11.</title>
        <authorList>
            <person name="Min B."/>
            <person name="Park H."/>
            <person name="Kim J.-G."/>
            <person name="Cho H."/>
            <person name="Oh Y.-L."/>
            <person name="Kong W.-S."/>
            <person name="Choi I.-G."/>
        </authorList>
    </citation>
    <scope>NUCLEOTIDE SEQUENCE [LARGE SCALE GENOMIC DNA]</scope>
    <source>
        <strain evidence="2 3">9006-11</strain>
    </source>
</reference>
<dbReference type="OMA" id="KHWDAHR"/>
<organism evidence="2 3">
    <name type="scientific">Grifola frondosa</name>
    <name type="common">Maitake</name>
    <name type="synonym">Polyporus frondosus</name>
    <dbReference type="NCBI Taxonomy" id="5627"/>
    <lineage>
        <taxon>Eukaryota</taxon>
        <taxon>Fungi</taxon>
        <taxon>Dikarya</taxon>
        <taxon>Basidiomycota</taxon>
        <taxon>Agaricomycotina</taxon>
        <taxon>Agaricomycetes</taxon>
        <taxon>Polyporales</taxon>
        <taxon>Grifolaceae</taxon>
        <taxon>Grifola</taxon>
    </lineage>
</organism>
<feature type="region of interest" description="Disordered" evidence="1">
    <location>
        <begin position="33"/>
        <end position="68"/>
    </location>
</feature>
<feature type="compositionally biased region" description="Polar residues" evidence="1">
    <location>
        <begin position="123"/>
        <end position="133"/>
    </location>
</feature>
<proteinExistence type="predicted"/>
<evidence type="ECO:0000256" key="1">
    <source>
        <dbReference type="SAM" id="MobiDB-lite"/>
    </source>
</evidence>
<feature type="region of interest" description="Disordered" evidence="1">
    <location>
        <begin position="360"/>
        <end position="425"/>
    </location>
</feature>
<dbReference type="OrthoDB" id="3270344at2759"/>
<comment type="caution">
    <text evidence="2">The sequence shown here is derived from an EMBL/GenBank/DDBJ whole genome shotgun (WGS) entry which is preliminary data.</text>
</comment>
<dbReference type="EMBL" id="LUGG01000006">
    <property type="protein sequence ID" value="OBZ73750.1"/>
    <property type="molecule type" value="Genomic_DNA"/>
</dbReference>
<evidence type="ECO:0000313" key="2">
    <source>
        <dbReference type="EMBL" id="OBZ73750.1"/>
    </source>
</evidence>
<name>A0A1C7MA14_GRIFR</name>
<sequence>MVPILGRTVVHMAIFSQPAPSIASLMASATLPQKRKAPPAEDDFPPGTFAHADAQQGSEGAINPELPKGEYESGRVICESCGEGISFRDEDTGGFTVKHWDAHRLECTNITQQAPSEPVVYTPENQVDASQPQAKRRRAKRTEEERIDYPGSACGPTLHIAPFPGMLIARAVWPKELSWYIHGSAKAAYPADDRSTLFANDPTVRKFDAERVLCKVCEKWIALGSDDNLAAVKTWMEHRATCQQDATNGTIASTSNIPSVPPPPKHLLALASSSSLPAPPPPSVSARSAPAKITLASPQVPTSPSAFKDLTPTNFPPVQESRRRNAEQRAAGLRSDPLIDSSYCAYPWLQHRGKCLKRTQKRTQRELEVAELRAQRDAMREGDIPMSEDGAEDSDEPESEEGVESGDEEEKIRRRAQKREERKRLKAITKAEAAAARLRQLEDGMMARKTRTSTSLASSDDDDDDMDVDMLPLQLADLDSPAGRLEFALRSVRYLFKTTYAITDDLTIASLGTYLNAAMPPDKHEDFDTSEVTKAAMALHERGDFMFQGDVLRVAN</sequence>
<protein>
    <submittedName>
        <fullName evidence="2">Uncharacterized protein</fullName>
    </submittedName>
</protein>
<feature type="region of interest" description="Disordered" evidence="1">
    <location>
        <begin position="297"/>
        <end position="333"/>
    </location>
</feature>
<feature type="region of interest" description="Disordered" evidence="1">
    <location>
        <begin position="439"/>
        <end position="465"/>
    </location>
</feature>
<feature type="compositionally biased region" description="Acidic residues" evidence="1">
    <location>
        <begin position="389"/>
        <end position="409"/>
    </location>
</feature>
<dbReference type="AlphaFoldDB" id="A0A1C7MA14"/>
<evidence type="ECO:0000313" key="3">
    <source>
        <dbReference type="Proteomes" id="UP000092993"/>
    </source>
</evidence>
<keyword evidence="3" id="KW-1185">Reference proteome</keyword>